<dbReference type="GO" id="GO:0046487">
    <property type="term" value="P:glyoxylate metabolic process"/>
    <property type="evidence" value="ECO:0007669"/>
    <property type="project" value="TreeGrafter"/>
</dbReference>
<dbReference type="PIRSF" id="PIRSF006241">
    <property type="entry name" value="HyI"/>
    <property type="match status" value="1"/>
</dbReference>
<evidence type="ECO:0000313" key="6">
    <source>
        <dbReference type="Proteomes" id="UP000264719"/>
    </source>
</evidence>
<dbReference type="InterPro" id="IPR026040">
    <property type="entry name" value="HyI-like"/>
</dbReference>
<comment type="similarity">
    <text evidence="2">Belongs to the hyi family.</text>
</comment>
<dbReference type="AlphaFoldDB" id="A0A348W9N0"/>
<dbReference type="InterPro" id="IPR050417">
    <property type="entry name" value="Sugar_Epim/Isomerase"/>
</dbReference>
<proteinExistence type="inferred from homology"/>
<sequence length="262" mass="27690">MPRFAANLSLLFTECAPLDRFAAARAAGFQGCELLFPYDHAAADLAQAAEAAALPVVLINTPGGNWAGGERGVAAIAGCEARFRDEFDQALAMAEALGAGLLHVLAGVLPGLAEGVAARTTYVDNLRWAAARAAASNPALRLTIEPINGHDMPGYFLRDFAEAQAILAEIAAPNLGLQFDAYHAQRITGGARAAWDDLDMMPLHVQVAGVPGRHEPQSGEIDFPAFFTQLHTGGYAGWVSGEYHPKRGTTEGLGWLREASRG</sequence>
<accession>A0A348W9N0</accession>
<keyword evidence="1 2" id="KW-0413">Isomerase</keyword>
<dbReference type="GO" id="GO:0008903">
    <property type="term" value="F:hydroxypyruvate isomerase activity"/>
    <property type="evidence" value="ECO:0007669"/>
    <property type="project" value="TreeGrafter"/>
</dbReference>
<protein>
    <submittedName>
        <fullName evidence="5">Hydroxypyruvate isomerase</fullName>
    </submittedName>
</protein>
<feature type="active site" description="Proton donor/acceptor" evidence="3">
    <location>
        <position position="145"/>
    </location>
</feature>
<evidence type="ECO:0000256" key="3">
    <source>
        <dbReference type="PIRSR" id="PIRSR006241-50"/>
    </source>
</evidence>
<dbReference type="Pfam" id="PF01261">
    <property type="entry name" value="AP_endonuc_2"/>
    <property type="match status" value="1"/>
</dbReference>
<dbReference type="Proteomes" id="UP000264719">
    <property type="component" value="Unassembled WGS sequence"/>
</dbReference>
<keyword evidence="5" id="KW-0670">Pyruvate</keyword>
<evidence type="ECO:0000259" key="4">
    <source>
        <dbReference type="Pfam" id="PF01261"/>
    </source>
</evidence>
<dbReference type="EMBL" id="DMVW01000049">
    <property type="protein sequence ID" value="HAR51242.1"/>
    <property type="molecule type" value="Genomic_DNA"/>
</dbReference>
<evidence type="ECO:0000313" key="5">
    <source>
        <dbReference type="EMBL" id="HAR51242.1"/>
    </source>
</evidence>
<dbReference type="InterPro" id="IPR013022">
    <property type="entry name" value="Xyl_isomerase-like_TIM-brl"/>
</dbReference>
<dbReference type="Gene3D" id="3.20.20.150">
    <property type="entry name" value="Divalent-metal-dependent TIM barrel enzymes"/>
    <property type="match status" value="1"/>
</dbReference>
<evidence type="ECO:0000256" key="2">
    <source>
        <dbReference type="PIRNR" id="PIRNR006241"/>
    </source>
</evidence>
<feature type="domain" description="Xylose isomerase-like TIM barrel" evidence="4">
    <location>
        <begin position="21"/>
        <end position="258"/>
    </location>
</feature>
<dbReference type="SUPFAM" id="SSF51658">
    <property type="entry name" value="Xylose isomerase-like"/>
    <property type="match status" value="1"/>
</dbReference>
<comment type="caution">
    <text evidence="5">The sequence shown here is derived from an EMBL/GenBank/DDBJ whole genome shotgun (WGS) entry which is preliminary data.</text>
</comment>
<name>A0A348W9N0_9RHOB</name>
<feature type="active site" description="Proton donor/acceptor" evidence="3">
    <location>
        <position position="242"/>
    </location>
</feature>
<gene>
    <name evidence="5" type="ORF">DCS45_05100</name>
</gene>
<dbReference type="InterPro" id="IPR036237">
    <property type="entry name" value="Xyl_isomerase-like_sf"/>
</dbReference>
<evidence type="ECO:0000256" key="1">
    <source>
        <dbReference type="ARBA" id="ARBA00023235"/>
    </source>
</evidence>
<dbReference type="PANTHER" id="PTHR43489:SF6">
    <property type="entry name" value="HYDROXYPYRUVATE ISOMERASE-RELATED"/>
    <property type="match status" value="1"/>
</dbReference>
<reference evidence="5 6" key="1">
    <citation type="journal article" date="2018" name="Nat. Biotechnol.">
        <title>A standardized bacterial taxonomy based on genome phylogeny substantially revises the tree of life.</title>
        <authorList>
            <person name="Parks D.H."/>
            <person name="Chuvochina M."/>
            <person name="Waite D.W."/>
            <person name="Rinke C."/>
            <person name="Skarshewski A."/>
            <person name="Chaumeil P.A."/>
            <person name="Hugenholtz P."/>
        </authorList>
    </citation>
    <scope>NUCLEOTIDE SEQUENCE [LARGE SCALE GENOMIC DNA]</scope>
    <source>
        <strain evidence="5">UBA9169</strain>
    </source>
</reference>
<organism evidence="5 6">
    <name type="scientific">Roseovarius nubinhibens</name>
    <dbReference type="NCBI Taxonomy" id="314263"/>
    <lineage>
        <taxon>Bacteria</taxon>
        <taxon>Pseudomonadati</taxon>
        <taxon>Pseudomonadota</taxon>
        <taxon>Alphaproteobacteria</taxon>
        <taxon>Rhodobacterales</taxon>
        <taxon>Roseobacteraceae</taxon>
        <taxon>Roseovarius</taxon>
    </lineage>
</organism>
<dbReference type="PANTHER" id="PTHR43489">
    <property type="entry name" value="ISOMERASE"/>
    <property type="match status" value="1"/>
</dbReference>